<dbReference type="AlphaFoldDB" id="A0A8T9JAU6"/>
<keyword evidence="1" id="KW-0472">Membrane</keyword>
<keyword evidence="2" id="KW-0496">Mitochondrion</keyword>
<keyword evidence="1" id="KW-1133">Transmembrane helix</keyword>
<dbReference type="EMBL" id="MT394517">
    <property type="protein sequence ID" value="UOF70377.1"/>
    <property type="molecule type" value="Genomic_DNA"/>
</dbReference>
<geneLocation type="mitochondrion" evidence="2"/>
<proteinExistence type="predicted"/>
<sequence length="51" mass="6254">MPQMFPMNWLFMFLTFIIVYLLTTIFINYNYNQTPSMIQAPLPKMSSNWKW</sequence>
<name>A0A8T9JAU6_9MYRI</name>
<feature type="transmembrane region" description="Helical" evidence="1">
    <location>
        <begin position="6"/>
        <end position="29"/>
    </location>
</feature>
<keyword evidence="1" id="KW-0812">Transmembrane</keyword>
<dbReference type="RefSeq" id="YP_010352946.1">
    <property type="nucleotide sequence ID" value="NC_062685.1"/>
</dbReference>
<accession>A0A8T9JAU6</accession>
<organism evidence="2">
    <name type="scientific">Tropostreptus severus</name>
    <dbReference type="NCBI Taxonomy" id="2931684"/>
    <lineage>
        <taxon>Eukaryota</taxon>
        <taxon>Metazoa</taxon>
        <taxon>Ecdysozoa</taxon>
        <taxon>Arthropoda</taxon>
        <taxon>Myriapoda</taxon>
        <taxon>Diplopoda</taxon>
        <taxon>Helminthomorpha</taxon>
        <taxon>Spirostreptida</taxon>
        <taxon>Spirostreptidae</taxon>
        <taxon>Tropostreptus</taxon>
    </lineage>
</organism>
<dbReference type="GeneID" id="71887331"/>
<evidence type="ECO:0000313" key="2">
    <source>
        <dbReference type="EMBL" id="UOF70377.1"/>
    </source>
</evidence>
<reference evidence="2" key="1">
    <citation type="submission" date="2020-04" db="EMBL/GenBank/DDBJ databases">
        <title>Complete mitochondrial genomes from museum specimens uncover millipede evolution in the Eastern Arc Mountains.</title>
        <authorList>
            <person name="Margaryan A."/>
        </authorList>
    </citation>
    <scope>NUCLEOTIDE SEQUENCE</scope>
</reference>
<dbReference type="CTD" id="4509"/>
<evidence type="ECO:0000256" key="1">
    <source>
        <dbReference type="SAM" id="Phobius"/>
    </source>
</evidence>
<protein>
    <submittedName>
        <fullName evidence="2">ATP synthase F0 subunit 8</fullName>
    </submittedName>
</protein>
<gene>
    <name evidence="2" type="primary">ATP8</name>
</gene>